<dbReference type="HOGENOM" id="CLU_1145577_0_0_11"/>
<dbReference type="PANTHER" id="PTHR44845">
    <property type="entry name" value="CARRIER DOMAIN-CONTAINING PROTEIN"/>
    <property type="match status" value="1"/>
</dbReference>
<protein>
    <submittedName>
        <fullName evidence="4">Phosphopantetheine-binding</fullName>
    </submittedName>
</protein>
<evidence type="ECO:0000259" key="3">
    <source>
        <dbReference type="PROSITE" id="PS50075"/>
    </source>
</evidence>
<gene>
    <name evidence="4" type="ordered locus">Caci_3418</name>
</gene>
<dbReference type="InterPro" id="IPR045851">
    <property type="entry name" value="AMP-bd_C_sf"/>
</dbReference>
<dbReference type="InParanoid" id="C7Q904"/>
<evidence type="ECO:0000256" key="1">
    <source>
        <dbReference type="ARBA" id="ARBA00022450"/>
    </source>
</evidence>
<keyword evidence="1" id="KW-0596">Phosphopantetheine</keyword>
<dbReference type="AlphaFoldDB" id="C7Q904"/>
<dbReference type="InterPro" id="IPR036736">
    <property type="entry name" value="ACP-like_sf"/>
</dbReference>
<keyword evidence="2" id="KW-0597">Phosphoprotein</keyword>
<dbReference type="Pfam" id="PF00550">
    <property type="entry name" value="PP-binding"/>
    <property type="match status" value="1"/>
</dbReference>
<accession>C7Q904</accession>
<feature type="domain" description="Carrier" evidence="3">
    <location>
        <begin position="111"/>
        <end position="186"/>
    </location>
</feature>
<dbReference type="InterPro" id="IPR009081">
    <property type="entry name" value="PP-bd_ACP"/>
</dbReference>
<sequence length="242" mass="26239">MSSGQTKPAKAVNPVETVAGLRALPDVRDAVVTERVGPAGGVQVLGYVAGPDPVAGTAELHRRLMGRLPQHLIPDYLFILEEIPLTPAGDYDLKVLPEPDAASGPTEDYVEPRTKLERQIADLMVEVLRVPRVGAHDVFFALGGSSAQMFRLTLRIREIFNVQLELQEVFGAPTVEGVAALLLQSLGEKVSERVLERQEKHRRVAATWLWIRKRVPPGLPCGAQPDDLAAVEVIKAQQAAGA</sequence>
<reference evidence="4 5" key="1">
    <citation type="journal article" date="2009" name="Stand. Genomic Sci.">
        <title>Complete genome sequence of Catenulispora acidiphila type strain (ID 139908).</title>
        <authorList>
            <person name="Copeland A."/>
            <person name="Lapidus A."/>
            <person name="Glavina Del Rio T."/>
            <person name="Nolan M."/>
            <person name="Lucas S."/>
            <person name="Chen F."/>
            <person name="Tice H."/>
            <person name="Cheng J.F."/>
            <person name="Bruce D."/>
            <person name="Goodwin L."/>
            <person name="Pitluck S."/>
            <person name="Mikhailova N."/>
            <person name="Pati A."/>
            <person name="Ivanova N."/>
            <person name="Mavromatis K."/>
            <person name="Chen A."/>
            <person name="Palaniappan K."/>
            <person name="Chain P."/>
            <person name="Land M."/>
            <person name="Hauser L."/>
            <person name="Chang Y.J."/>
            <person name="Jeffries C.D."/>
            <person name="Chertkov O."/>
            <person name="Brettin T."/>
            <person name="Detter J.C."/>
            <person name="Han C."/>
            <person name="Ali Z."/>
            <person name="Tindall B.J."/>
            <person name="Goker M."/>
            <person name="Bristow J."/>
            <person name="Eisen J.A."/>
            <person name="Markowitz V."/>
            <person name="Hugenholtz P."/>
            <person name="Kyrpides N.C."/>
            <person name="Klenk H.P."/>
        </authorList>
    </citation>
    <scope>NUCLEOTIDE SEQUENCE [LARGE SCALE GENOMIC DNA]</scope>
    <source>
        <strain evidence="5">DSM 44928 / JCM 14897 / NBRC 102108 / NRRL B-24433 / ID139908</strain>
    </source>
</reference>
<dbReference type="eggNOG" id="COG1020">
    <property type="taxonomic scope" value="Bacteria"/>
</dbReference>
<dbReference type="Proteomes" id="UP000000851">
    <property type="component" value="Chromosome"/>
</dbReference>
<evidence type="ECO:0000313" key="4">
    <source>
        <dbReference type="EMBL" id="ACU72324.1"/>
    </source>
</evidence>
<evidence type="ECO:0000313" key="5">
    <source>
        <dbReference type="Proteomes" id="UP000000851"/>
    </source>
</evidence>
<dbReference type="STRING" id="479433.Caci_3418"/>
<dbReference type="RefSeq" id="WP_012787617.1">
    <property type="nucleotide sequence ID" value="NC_013131.1"/>
</dbReference>
<dbReference type="KEGG" id="cai:Caci_3418"/>
<dbReference type="InterPro" id="IPR029058">
    <property type="entry name" value="AB_hydrolase_fold"/>
</dbReference>
<dbReference type="OrthoDB" id="518159at2"/>
<proteinExistence type="predicted"/>
<organism evidence="4 5">
    <name type="scientific">Catenulispora acidiphila (strain DSM 44928 / JCM 14897 / NBRC 102108 / NRRL B-24433 / ID139908)</name>
    <dbReference type="NCBI Taxonomy" id="479433"/>
    <lineage>
        <taxon>Bacteria</taxon>
        <taxon>Bacillati</taxon>
        <taxon>Actinomycetota</taxon>
        <taxon>Actinomycetes</taxon>
        <taxon>Catenulisporales</taxon>
        <taxon>Catenulisporaceae</taxon>
        <taxon>Catenulispora</taxon>
    </lineage>
</organism>
<dbReference type="SUPFAM" id="SSF47336">
    <property type="entry name" value="ACP-like"/>
    <property type="match status" value="1"/>
</dbReference>
<dbReference type="SUPFAM" id="SSF56801">
    <property type="entry name" value="Acetyl-CoA synthetase-like"/>
    <property type="match status" value="1"/>
</dbReference>
<dbReference type="Gene3D" id="3.40.50.1820">
    <property type="entry name" value="alpha/beta hydrolase"/>
    <property type="match status" value="1"/>
</dbReference>
<evidence type="ECO:0000256" key="2">
    <source>
        <dbReference type="ARBA" id="ARBA00022553"/>
    </source>
</evidence>
<dbReference type="PANTHER" id="PTHR44845:SF7">
    <property type="entry name" value="PLIPASTATIN SYNTHASE SUBUNIT D"/>
    <property type="match status" value="1"/>
</dbReference>
<dbReference type="PROSITE" id="PS50075">
    <property type="entry name" value="CARRIER"/>
    <property type="match status" value="1"/>
</dbReference>
<keyword evidence="5" id="KW-1185">Reference proteome</keyword>
<dbReference type="Gene3D" id="3.30.300.30">
    <property type="match status" value="1"/>
</dbReference>
<name>C7Q904_CATAD</name>
<dbReference type="EMBL" id="CP001700">
    <property type="protein sequence ID" value="ACU72324.1"/>
    <property type="molecule type" value="Genomic_DNA"/>
</dbReference>